<evidence type="ECO:0000256" key="1">
    <source>
        <dbReference type="SAM" id="Phobius"/>
    </source>
</evidence>
<dbReference type="Proteomes" id="UP000292580">
    <property type="component" value="Unassembled WGS sequence"/>
</dbReference>
<keyword evidence="1" id="KW-0812">Transmembrane</keyword>
<name>A0A483CRV9_9EURY</name>
<dbReference type="PANTHER" id="PTHR48090:SF7">
    <property type="entry name" value="RFBJ PROTEIN"/>
    <property type="match status" value="1"/>
</dbReference>
<dbReference type="AlphaFoldDB" id="A0A483CRV9"/>
<dbReference type="NCBIfam" id="TIGR04182">
    <property type="entry name" value="glyco_TIGR04182"/>
    <property type="match status" value="1"/>
</dbReference>
<organism evidence="3 4">
    <name type="scientific">Methanofollis fontis</name>
    <dbReference type="NCBI Taxonomy" id="2052832"/>
    <lineage>
        <taxon>Archaea</taxon>
        <taxon>Methanobacteriati</taxon>
        <taxon>Methanobacteriota</taxon>
        <taxon>Stenosarchaea group</taxon>
        <taxon>Methanomicrobia</taxon>
        <taxon>Methanomicrobiales</taxon>
        <taxon>Methanomicrobiaceae</taxon>
        <taxon>Methanofollis</taxon>
    </lineage>
</organism>
<dbReference type="InterPro" id="IPR026456">
    <property type="entry name" value="GCTrfase_AglJ"/>
</dbReference>
<dbReference type="EMBL" id="PGCL01000003">
    <property type="protein sequence ID" value="TAJ44001.1"/>
    <property type="molecule type" value="Genomic_DNA"/>
</dbReference>
<sequence>MEIEKDRVCILIPTLNEAPTIGDLVRNFHDRGFPHVLVMDGNSTDGTAEQARSAGADIRLQSGKGKGNAIIEAAEIIDLPYVLMLDGDGTYLPDDADKMLRPLFTGSDHVIGDRLAYPDSGAFTRLNLTGNYLINHFFKVAHGRDLHDILSGYRAFSLRSLREMNLRESGFEIETEMAVQAVKFDQQVAVVPVKYVKRPGTDTKLNPVQDGFRIVSTIYRLARVNNPLFYFGLIGVILALLGGVLAVYVLIEWLNHIEHIPLTILTVLLIVVGIEIFMFGVISDMLLAFHREVIREIQRLQPPKRPE</sequence>
<dbReference type="InterPro" id="IPR029044">
    <property type="entry name" value="Nucleotide-diphossugar_trans"/>
</dbReference>
<protein>
    <submittedName>
        <fullName evidence="3">TIGR04182 family glycosyltransferase</fullName>
    </submittedName>
</protein>
<gene>
    <name evidence="3" type="ORF">CUJ86_08125</name>
</gene>
<accession>A0A483CRV9</accession>
<keyword evidence="1" id="KW-1133">Transmembrane helix</keyword>
<keyword evidence="4" id="KW-1185">Reference proteome</keyword>
<feature type="transmembrane region" description="Helical" evidence="1">
    <location>
        <begin position="263"/>
        <end position="289"/>
    </location>
</feature>
<dbReference type="PANTHER" id="PTHR48090">
    <property type="entry name" value="UNDECAPRENYL-PHOSPHATE 4-DEOXY-4-FORMAMIDO-L-ARABINOSE TRANSFERASE-RELATED"/>
    <property type="match status" value="1"/>
</dbReference>
<comment type="caution">
    <text evidence="3">The sequence shown here is derived from an EMBL/GenBank/DDBJ whole genome shotgun (WGS) entry which is preliminary data.</text>
</comment>
<feature type="transmembrane region" description="Helical" evidence="1">
    <location>
        <begin position="228"/>
        <end position="251"/>
    </location>
</feature>
<dbReference type="OrthoDB" id="103472at2157"/>
<keyword evidence="1" id="KW-0472">Membrane</keyword>
<dbReference type="Pfam" id="PF00535">
    <property type="entry name" value="Glycos_transf_2"/>
    <property type="match status" value="1"/>
</dbReference>
<dbReference type="CDD" id="cd04179">
    <property type="entry name" value="DPM_DPG-synthase_like"/>
    <property type="match status" value="1"/>
</dbReference>
<dbReference type="InterPro" id="IPR050256">
    <property type="entry name" value="Glycosyltransferase_2"/>
</dbReference>
<dbReference type="GO" id="GO:0016757">
    <property type="term" value="F:glycosyltransferase activity"/>
    <property type="evidence" value="ECO:0007669"/>
    <property type="project" value="InterPro"/>
</dbReference>
<keyword evidence="3" id="KW-0808">Transferase</keyword>
<evidence type="ECO:0000313" key="3">
    <source>
        <dbReference type="EMBL" id="TAJ44001.1"/>
    </source>
</evidence>
<feature type="domain" description="Glycosyltransferase 2-like" evidence="2">
    <location>
        <begin position="9"/>
        <end position="160"/>
    </location>
</feature>
<dbReference type="InterPro" id="IPR001173">
    <property type="entry name" value="Glyco_trans_2-like"/>
</dbReference>
<proteinExistence type="predicted"/>
<dbReference type="RefSeq" id="WP_130647065.1">
    <property type="nucleotide sequence ID" value="NZ_PGCL01000003.1"/>
</dbReference>
<dbReference type="Gene3D" id="3.90.550.10">
    <property type="entry name" value="Spore Coat Polysaccharide Biosynthesis Protein SpsA, Chain A"/>
    <property type="match status" value="1"/>
</dbReference>
<evidence type="ECO:0000313" key="4">
    <source>
        <dbReference type="Proteomes" id="UP000292580"/>
    </source>
</evidence>
<reference evidence="3 4" key="1">
    <citation type="submission" date="2017-11" db="EMBL/GenBank/DDBJ databases">
        <title>Isolation and Characterization of Methanofollis Species from Methane Seep Offshore SW Taiwan.</title>
        <authorList>
            <person name="Teng N.-H."/>
            <person name="Lai M.-C."/>
            <person name="Chen S.-C."/>
        </authorList>
    </citation>
    <scope>NUCLEOTIDE SEQUENCE [LARGE SCALE GENOMIC DNA]</scope>
    <source>
        <strain evidence="3 4">FWC-SCC2</strain>
    </source>
</reference>
<evidence type="ECO:0000259" key="2">
    <source>
        <dbReference type="Pfam" id="PF00535"/>
    </source>
</evidence>
<dbReference type="SUPFAM" id="SSF53448">
    <property type="entry name" value="Nucleotide-diphospho-sugar transferases"/>
    <property type="match status" value="1"/>
</dbReference>